<protein>
    <submittedName>
        <fullName evidence="2">Glyoxalase</fullName>
    </submittedName>
</protein>
<organism evidence="2 3">
    <name type="scientific">Paenibacillus alvei</name>
    <name type="common">Bacillus alvei</name>
    <dbReference type="NCBI Taxonomy" id="44250"/>
    <lineage>
        <taxon>Bacteria</taxon>
        <taxon>Bacillati</taxon>
        <taxon>Bacillota</taxon>
        <taxon>Bacilli</taxon>
        <taxon>Bacillales</taxon>
        <taxon>Paenibacillaceae</taxon>
        <taxon>Paenibacillus</taxon>
    </lineage>
</organism>
<dbReference type="AlphaFoldDB" id="A0A383RB37"/>
<dbReference type="Pfam" id="PF00903">
    <property type="entry name" value="Glyoxalase"/>
    <property type="match status" value="1"/>
</dbReference>
<feature type="domain" description="VOC" evidence="1">
    <location>
        <begin position="7"/>
        <end position="123"/>
    </location>
</feature>
<dbReference type="EMBL" id="LS992241">
    <property type="protein sequence ID" value="SYX83506.1"/>
    <property type="molecule type" value="Genomic_DNA"/>
</dbReference>
<name>A0A383RB37_PAEAL</name>
<evidence type="ECO:0000313" key="2">
    <source>
        <dbReference type="EMBL" id="SYX83506.1"/>
    </source>
</evidence>
<dbReference type="InterPro" id="IPR037523">
    <property type="entry name" value="VOC_core"/>
</dbReference>
<evidence type="ECO:0000313" key="3">
    <source>
        <dbReference type="Proteomes" id="UP000304148"/>
    </source>
</evidence>
<dbReference type="SUPFAM" id="SSF54593">
    <property type="entry name" value="Glyoxalase/Bleomycin resistance protein/Dihydroxybiphenyl dioxygenase"/>
    <property type="match status" value="1"/>
</dbReference>
<dbReference type="PROSITE" id="PS51819">
    <property type="entry name" value="VOC"/>
    <property type="match status" value="1"/>
</dbReference>
<dbReference type="RefSeq" id="WP_138185580.1">
    <property type="nucleotide sequence ID" value="NZ_LS992241.1"/>
</dbReference>
<dbReference type="PANTHER" id="PTHR39175:SF1">
    <property type="entry name" value="FAMILY PROTEIN, PUTATIVE (AFU_ORTHOLOGUE AFUA_3G15060)-RELATED"/>
    <property type="match status" value="1"/>
</dbReference>
<proteinExistence type="predicted"/>
<dbReference type="Gene3D" id="3.10.180.10">
    <property type="entry name" value="2,3-Dihydroxybiphenyl 1,2-Dioxygenase, domain 1"/>
    <property type="match status" value="1"/>
</dbReference>
<reference evidence="3" key="1">
    <citation type="submission" date="2018-08" db="EMBL/GenBank/DDBJ databases">
        <authorList>
            <person name="Chevrot R."/>
        </authorList>
    </citation>
    <scope>NUCLEOTIDE SEQUENCE [LARGE SCALE GENOMIC DNA]</scope>
</reference>
<sequence>MSLIFHGLDHIQLAAPIDCESVARNFYHELLGWAEIPKPEALQQRGGVWFQCGSHQVHIGVQQDFIPATKAHPAFVVANLESLQSHLLQHHIEVADDSARIEEGVIRFYVNDPFGNRLEFMEYL</sequence>
<dbReference type="Proteomes" id="UP000304148">
    <property type="component" value="Chromosome"/>
</dbReference>
<dbReference type="PANTHER" id="PTHR39175">
    <property type="entry name" value="FAMILY PROTEIN, PUTATIVE (AFU_ORTHOLOGUE AFUA_3G15060)-RELATED"/>
    <property type="match status" value="1"/>
</dbReference>
<accession>A0A383RB37</accession>
<dbReference type="InterPro" id="IPR029068">
    <property type="entry name" value="Glyas_Bleomycin-R_OHBP_Dase"/>
</dbReference>
<gene>
    <name evidence="2" type="ORF">PBLR_11928</name>
</gene>
<dbReference type="InterPro" id="IPR004360">
    <property type="entry name" value="Glyas_Fos-R_dOase_dom"/>
</dbReference>
<evidence type="ECO:0000259" key="1">
    <source>
        <dbReference type="PROSITE" id="PS51819"/>
    </source>
</evidence>